<name>A0A9X0XDV4_9BURK</name>
<dbReference type="EMBL" id="JAERRA010000001">
    <property type="protein sequence ID" value="MBL0720044.1"/>
    <property type="molecule type" value="Genomic_DNA"/>
</dbReference>
<gene>
    <name evidence="1" type="ORF">JI742_09110</name>
</gene>
<evidence type="ECO:0000313" key="2">
    <source>
        <dbReference type="Proteomes" id="UP000643207"/>
    </source>
</evidence>
<dbReference type="Proteomes" id="UP000643207">
    <property type="component" value="Unassembled WGS sequence"/>
</dbReference>
<sequence>MSQAAHIHGKVEYRQGEGAIRCIPRGPCEVQLSALDATISWTGGEAPGSAALPIASYRTYVAQRVIRLDAPVARG</sequence>
<dbReference type="AlphaFoldDB" id="A0A9X0XDV4"/>
<evidence type="ECO:0000313" key="1">
    <source>
        <dbReference type="EMBL" id="MBL0720044.1"/>
    </source>
</evidence>
<accession>A0A9X0XDV4</accession>
<proteinExistence type="predicted"/>
<dbReference type="RefSeq" id="WP_201825780.1">
    <property type="nucleotide sequence ID" value="NZ_JAERRA010000001.1"/>
</dbReference>
<comment type="caution">
    <text evidence="1">The sequence shown here is derived from an EMBL/GenBank/DDBJ whole genome shotgun (WGS) entry which is preliminary data.</text>
</comment>
<protein>
    <submittedName>
        <fullName evidence="1">Uncharacterized protein</fullName>
    </submittedName>
</protein>
<organism evidence="1 2">
    <name type="scientific">Aquariibacter lacus</name>
    <dbReference type="NCBI Taxonomy" id="2801332"/>
    <lineage>
        <taxon>Bacteria</taxon>
        <taxon>Pseudomonadati</taxon>
        <taxon>Pseudomonadota</taxon>
        <taxon>Betaproteobacteria</taxon>
        <taxon>Burkholderiales</taxon>
        <taxon>Sphaerotilaceae</taxon>
        <taxon>Aquariibacter</taxon>
    </lineage>
</organism>
<reference evidence="1 2" key="1">
    <citation type="submission" date="2021-01" db="EMBL/GenBank/DDBJ databases">
        <title>Piscinibacter sp. Jin2 Genome sequencing and assembly.</title>
        <authorList>
            <person name="Kim I."/>
        </authorList>
    </citation>
    <scope>NUCLEOTIDE SEQUENCE [LARGE SCALE GENOMIC DNA]</scope>
    <source>
        <strain evidence="1 2">Jin2</strain>
    </source>
</reference>
<keyword evidence="2" id="KW-1185">Reference proteome</keyword>